<organism evidence="2 3">
    <name type="scientific">Aplysia californica</name>
    <name type="common">California sea hare</name>
    <dbReference type="NCBI Taxonomy" id="6500"/>
    <lineage>
        <taxon>Eukaryota</taxon>
        <taxon>Metazoa</taxon>
        <taxon>Spiralia</taxon>
        <taxon>Lophotrochozoa</taxon>
        <taxon>Mollusca</taxon>
        <taxon>Gastropoda</taxon>
        <taxon>Heterobranchia</taxon>
        <taxon>Euthyneura</taxon>
        <taxon>Tectipleura</taxon>
        <taxon>Aplysiida</taxon>
        <taxon>Aplysioidea</taxon>
        <taxon>Aplysiidae</taxon>
        <taxon>Aplysia</taxon>
    </lineage>
</organism>
<dbReference type="GeneID" id="101851683"/>
<name>A0ABM0K854_APLCA</name>
<accession>A0ABM0K854</accession>
<gene>
    <name evidence="3" type="primary">LOC101851683</name>
</gene>
<dbReference type="Proteomes" id="UP000694888">
    <property type="component" value="Unplaced"/>
</dbReference>
<sequence>MYLNSEYPESSVVGKGMLNPDDGVGVRMDHVDTRGLKKDDKDILLDLSHENSFADRETPHSPVVACHEEIESMTSSSTISSYADDQMVSLSADLSPAACPPDLVSSLSTDPGSVVCCPLPDNSVCSPPPDAALTWEPAELSMTDKEKQRREKVRQKKFLQRQNLDFKEREREKARRRMKALREDPTFRFHERQRDRERRKNARLINQAQRAQERERDRMRKSVLRAVCGRKSGEQVMLSDLCVIGHDLDGDDDSDLCAHHADDSPGSSGALNIM</sequence>
<dbReference type="RefSeq" id="XP_005111064.1">
    <property type="nucleotide sequence ID" value="XM_005111007.3"/>
</dbReference>
<keyword evidence="1" id="KW-0175">Coiled coil</keyword>
<feature type="coiled-coil region" evidence="1">
    <location>
        <begin position="142"/>
        <end position="214"/>
    </location>
</feature>
<reference evidence="3" key="1">
    <citation type="submission" date="2025-08" db="UniProtKB">
        <authorList>
            <consortium name="RefSeq"/>
        </authorList>
    </citation>
    <scope>IDENTIFICATION</scope>
</reference>
<evidence type="ECO:0000313" key="2">
    <source>
        <dbReference type="Proteomes" id="UP000694888"/>
    </source>
</evidence>
<evidence type="ECO:0000256" key="1">
    <source>
        <dbReference type="SAM" id="Coils"/>
    </source>
</evidence>
<evidence type="ECO:0000313" key="3">
    <source>
        <dbReference type="RefSeq" id="XP_005111064.1"/>
    </source>
</evidence>
<proteinExistence type="predicted"/>
<keyword evidence="2" id="KW-1185">Reference proteome</keyword>
<protein>
    <submittedName>
        <fullName evidence="3">Uncharacterized protein LOC101851683 isoform X1</fullName>
    </submittedName>
</protein>